<accession>A0A1E3S393</accession>
<dbReference type="NCBIfam" id="TIGR00996">
    <property type="entry name" value="Mtu_fam_mce"/>
    <property type="match status" value="1"/>
</dbReference>
<protein>
    <submittedName>
        <fullName evidence="5">Mammalian cell entry protein</fullName>
    </submittedName>
</protein>
<keyword evidence="6" id="KW-1185">Reference proteome</keyword>
<proteinExistence type="predicted"/>
<evidence type="ECO:0000256" key="2">
    <source>
        <dbReference type="SAM" id="Phobius"/>
    </source>
</evidence>
<feature type="region of interest" description="Disordered" evidence="1">
    <location>
        <begin position="352"/>
        <end position="391"/>
    </location>
</feature>
<name>A0A1E3S393_9MYCO</name>
<sequence length="483" mass="50737">MRALELANRFRVGLMGIILVVLATGVGQSFTSVPMLFAMPWYYAEFADTGGLRNGDGVRISGMDVGNVGDLAIAGDHIVIRFTIGTHTIGDESRLAIKTDTILGKRVIEIEPRGSRPLRPHEVLPLGQTTTPYQVHDAFFDATKVAAGWDIDTVKRSLETLSDTIDQTHPELSAALDGVAEFSKTIGNRDDEIKLLLAQANKVADVLGGRAEQINALLVNAETLLAAVNERGRAIRTLLENVSVFSEQVAGLVKDNPNLHQVLEQLRTLSGILNEHRADLATFLIAGKNYSTAMAETTSSGPYLRSVLFNLLPYQILQPFVDGAFKKRGIDPQKFWGDAGLPAFQFPDPNGTRFSNAAPPPAPPVVEGTAEHPGPAVPPGSPCSYTPPPGGLPSPANPLPCALLNQGPFGPVPGGFPVPVGVEASSPNPDGLPPTPGIPSAAEPGGVPPNVPGTPVPIAPGPLGARAEPPVQQHGPPTGSSTP</sequence>
<gene>
    <name evidence="5" type="ORF">BHQ17_00560</name>
</gene>
<comment type="caution">
    <text evidence="5">The sequence shown here is derived from an EMBL/GenBank/DDBJ whole genome shotgun (WGS) entry which is preliminary data.</text>
</comment>
<feature type="compositionally biased region" description="Pro residues" evidence="1">
    <location>
        <begin position="375"/>
        <end position="391"/>
    </location>
</feature>
<evidence type="ECO:0000313" key="6">
    <source>
        <dbReference type="Proteomes" id="UP000094243"/>
    </source>
</evidence>
<dbReference type="GO" id="GO:0005576">
    <property type="term" value="C:extracellular region"/>
    <property type="evidence" value="ECO:0007669"/>
    <property type="project" value="TreeGrafter"/>
</dbReference>
<feature type="domain" description="Mammalian cell entry C-terminal" evidence="4">
    <location>
        <begin position="116"/>
        <end position="295"/>
    </location>
</feature>
<evidence type="ECO:0000313" key="5">
    <source>
        <dbReference type="EMBL" id="ODQ96531.1"/>
    </source>
</evidence>
<evidence type="ECO:0000256" key="1">
    <source>
        <dbReference type="SAM" id="MobiDB-lite"/>
    </source>
</evidence>
<evidence type="ECO:0000259" key="4">
    <source>
        <dbReference type="Pfam" id="PF11887"/>
    </source>
</evidence>
<keyword evidence="2" id="KW-0812">Transmembrane</keyword>
<feature type="transmembrane region" description="Helical" evidence="2">
    <location>
        <begin position="12"/>
        <end position="43"/>
    </location>
</feature>
<dbReference type="InterPro" id="IPR003399">
    <property type="entry name" value="Mce/MlaD"/>
</dbReference>
<feature type="domain" description="Mce/MlaD" evidence="3">
    <location>
        <begin position="42"/>
        <end position="112"/>
    </location>
</feature>
<dbReference type="PANTHER" id="PTHR33371">
    <property type="entry name" value="INTERMEMBRANE PHOSPHOLIPID TRANSPORT SYSTEM BINDING PROTEIN MLAD-RELATED"/>
    <property type="match status" value="1"/>
</dbReference>
<dbReference type="AlphaFoldDB" id="A0A1E3S393"/>
<evidence type="ECO:0000259" key="3">
    <source>
        <dbReference type="Pfam" id="PF02470"/>
    </source>
</evidence>
<dbReference type="Proteomes" id="UP000094243">
    <property type="component" value="Unassembled WGS sequence"/>
</dbReference>
<reference evidence="6" key="1">
    <citation type="submission" date="2016-09" db="EMBL/GenBank/DDBJ databases">
        <authorList>
            <person name="Greninger A.L."/>
            <person name="Jerome K.R."/>
            <person name="Mcnair B."/>
            <person name="Wallis C."/>
            <person name="Fang F."/>
        </authorList>
    </citation>
    <scope>NUCLEOTIDE SEQUENCE [LARGE SCALE GENOMIC DNA]</scope>
    <source>
        <strain evidence="6">M7</strain>
    </source>
</reference>
<dbReference type="InterPro" id="IPR024516">
    <property type="entry name" value="Mce_C"/>
</dbReference>
<dbReference type="EMBL" id="MIGZ01000002">
    <property type="protein sequence ID" value="ODQ96531.1"/>
    <property type="molecule type" value="Genomic_DNA"/>
</dbReference>
<dbReference type="PRINTS" id="PR01782">
    <property type="entry name" value="MCEVIRFACTOR"/>
</dbReference>
<dbReference type="InterPro" id="IPR052336">
    <property type="entry name" value="MlaD_Phospholipid_Transporter"/>
</dbReference>
<dbReference type="PANTHER" id="PTHR33371:SF18">
    <property type="entry name" value="MCE-FAMILY PROTEIN MCE3C"/>
    <property type="match status" value="1"/>
</dbReference>
<keyword evidence="2" id="KW-0472">Membrane</keyword>
<dbReference type="RefSeq" id="WP_064928194.1">
    <property type="nucleotide sequence ID" value="NZ_MIGZ01000002.1"/>
</dbReference>
<feature type="compositionally biased region" description="Pro residues" evidence="1">
    <location>
        <begin position="446"/>
        <end position="460"/>
    </location>
</feature>
<dbReference type="InterPro" id="IPR005693">
    <property type="entry name" value="Mce"/>
</dbReference>
<feature type="region of interest" description="Disordered" evidence="1">
    <location>
        <begin position="420"/>
        <end position="483"/>
    </location>
</feature>
<dbReference type="OrthoDB" id="5241191at2"/>
<dbReference type="Pfam" id="PF11887">
    <property type="entry name" value="Mce4_CUP1"/>
    <property type="match status" value="1"/>
</dbReference>
<organism evidence="5 6">
    <name type="scientific">Mycolicibacterium holsaticum</name>
    <dbReference type="NCBI Taxonomy" id="152142"/>
    <lineage>
        <taxon>Bacteria</taxon>
        <taxon>Bacillati</taxon>
        <taxon>Actinomycetota</taxon>
        <taxon>Actinomycetes</taxon>
        <taxon>Mycobacteriales</taxon>
        <taxon>Mycobacteriaceae</taxon>
        <taxon>Mycolicibacterium</taxon>
    </lineage>
</organism>
<dbReference type="Pfam" id="PF02470">
    <property type="entry name" value="MlaD"/>
    <property type="match status" value="1"/>
</dbReference>
<keyword evidence="2" id="KW-1133">Transmembrane helix</keyword>